<dbReference type="InterPro" id="IPR036628">
    <property type="entry name" value="Clp_N_dom_sf"/>
</dbReference>
<dbReference type="RefSeq" id="WP_195004360.1">
    <property type="nucleotide sequence ID" value="NZ_JADLQN010000005.1"/>
</dbReference>
<proteinExistence type="predicted"/>
<gene>
    <name evidence="3" type="ORF">IU449_23815</name>
</gene>
<protein>
    <submittedName>
        <fullName evidence="3">Clp protease</fullName>
    </submittedName>
</protein>
<keyword evidence="3" id="KW-0645">Protease</keyword>
<dbReference type="Gene3D" id="1.10.1780.10">
    <property type="entry name" value="Clp, N-terminal domain"/>
    <property type="match status" value="2"/>
</dbReference>
<dbReference type="GO" id="GO:0008233">
    <property type="term" value="F:peptidase activity"/>
    <property type="evidence" value="ECO:0007669"/>
    <property type="project" value="UniProtKB-KW"/>
</dbReference>
<evidence type="ECO:0000313" key="4">
    <source>
        <dbReference type="Proteomes" id="UP000707731"/>
    </source>
</evidence>
<dbReference type="PROSITE" id="PS51903">
    <property type="entry name" value="CLP_R"/>
    <property type="match status" value="1"/>
</dbReference>
<dbReference type="Pfam" id="PF02861">
    <property type="entry name" value="Clp_N"/>
    <property type="match status" value="2"/>
</dbReference>
<comment type="caution">
    <text evidence="3">The sequence shown here is derived from an EMBL/GenBank/DDBJ whole genome shotgun (WGS) entry which is preliminary data.</text>
</comment>
<keyword evidence="4" id="KW-1185">Reference proteome</keyword>
<feature type="domain" description="Clp R" evidence="2">
    <location>
        <begin position="2"/>
        <end position="191"/>
    </location>
</feature>
<keyword evidence="1" id="KW-0677">Repeat</keyword>
<dbReference type="GO" id="GO:0006508">
    <property type="term" value="P:proteolysis"/>
    <property type="evidence" value="ECO:0007669"/>
    <property type="project" value="UniProtKB-KW"/>
</dbReference>
<dbReference type="Proteomes" id="UP000707731">
    <property type="component" value="Unassembled WGS sequence"/>
</dbReference>
<organism evidence="3 4">
    <name type="scientific">Nocardia higoensis</name>
    <dbReference type="NCBI Taxonomy" id="228599"/>
    <lineage>
        <taxon>Bacteria</taxon>
        <taxon>Bacillati</taxon>
        <taxon>Actinomycetota</taxon>
        <taxon>Actinomycetes</taxon>
        <taxon>Mycobacteriales</taxon>
        <taxon>Nocardiaceae</taxon>
        <taxon>Nocardia</taxon>
    </lineage>
</organism>
<keyword evidence="3" id="KW-0378">Hydrolase</keyword>
<name>A0ABS0DKK1_9NOCA</name>
<dbReference type="EMBL" id="JADLQN010000005">
    <property type="protein sequence ID" value="MBF6357539.1"/>
    <property type="molecule type" value="Genomic_DNA"/>
</dbReference>
<evidence type="ECO:0000259" key="2">
    <source>
        <dbReference type="PROSITE" id="PS51903"/>
    </source>
</evidence>
<dbReference type="InterPro" id="IPR004176">
    <property type="entry name" value="Clp_R_N"/>
</dbReference>
<evidence type="ECO:0000313" key="3">
    <source>
        <dbReference type="EMBL" id="MBF6357539.1"/>
    </source>
</evidence>
<reference evidence="3 4" key="1">
    <citation type="submission" date="2020-10" db="EMBL/GenBank/DDBJ databases">
        <title>Identification of Nocardia species via Next-generation sequencing and recognition of intraspecies genetic diversity.</title>
        <authorList>
            <person name="Li P."/>
            <person name="Li P."/>
            <person name="Lu B."/>
        </authorList>
    </citation>
    <scope>NUCLEOTIDE SEQUENCE [LARGE SCALE GENOMIC DNA]</scope>
    <source>
        <strain evidence="3 4">BJ06-0143</strain>
    </source>
</reference>
<accession>A0ABS0DKK1</accession>
<sequence>MFERFSRSARTAVVAAQEEARELRAPRIDVEHVLLGLLAHAEPGLSALVAESAGLTHDGARQALTEAGASAPLGPEDAEALRSIGIDLDAVRESLEASFGADALDRAAPEQRRGLFGRDRSSGHTPFTREAKKVLELALREALARKDKSIESGHMLLAVLRAPNPATVRLLGGPESVEALRPRVHELLDADRAA</sequence>
<evidence type="ECO:0000256" key="1">
    <source>
        <dbReference type="PROSITE-ProRule" id="PRU01251"/>
    </source>
</evidence>
<dbReference type="SUPFAM" id="SSF81923">
    <property type="entry name" value="Double Clp-N motif"/>
    <property type="match status" value="2"/>
</dbReference>